<evidence type="ECO:0000259" key="7">
    <source>
        <dbReference type="Pfam" id="PF07195"/>
    </source>
</evidence>
<evidence type="ECO:0000256" key="2">
    <source>
        <dbReference type="ARBA" id="ARBA00011255"/>
    </source>
</evidence>
<sequence>MASSTSSISLSTTSSSALGTTHLSNLVSGLDVDALVSAQILADSIPLTLLQNTVAKLTAQKSDYQTLETDLQTLQYALQDLTYSTAFSTRTATSSDEKVVTASTKTGASAGSYSINVSQLATTSSVTGTALSSFNDGTKATLTGNVSLSGYNGNDSTALTSLGITPGTVTINGASIVITSGDTINTVLNKISASSAGVTATLNSSTGDVVLTQKTAGSSDTITLGSDGGTNLFNAFGLSSGNGTLVAGQDATDAQTLTQVFGSSLQAGYFSINGTVFQVNPTTDTLDSILSEINSSTTAGVQAFYNSTSKTVSIVSTTAGSQGSVTLGTYGSGGTDSSNLLDLLKVTTAGGNTPAVTTGTDASVTVNGVAVAANGNSITMNGNTFALQGAGTATVTVSTNYDAIITKVQNVVTQYNSVVDAINAKIQEAPSSSSDSSSSASTGDLHLDPFLEGIIQDLGSFSSTVLNSPNSVYQTLSQVGITTGDVGQSVTDSELGHLSLNTDTLKTALETNMAGVESLFGNTTVYVDSEKVGTSSSSQLTYSLAHGDITGTPTVMVGSKQYTVVTAAQLSTDDTNAKNSSTTIYECSVDATTGKITFATGAGTFPNGSQITVSYNYTNTTGGSGTGIFSQMQAFINTYTTVGGQFDTMIGSNGSLTDTISYDNDRVSEMQDRINNEQSSLYTYYNNMLSQLQTLSSENTMVSALLSGLSSSSSSSSKG</sequence>
<accession>A0A498RH78</accession>
<gene>
    <name evidence="8" type="ORF">LUCI_4732</name>
</gene>
<comment type="subunit">
    <text evidence="2 5">Homopentamer.</text>
</comment>
<dbReference type="OrthoDB" id="9776025at2"/>
<dbReference type="AlphaFoldDB" id="A0A498RH78"/>
<dbReference type="RefSeq" id="WP_122630227.1">
    <property type="nucleotide sequence ID" value="NZ_UPPP01000116.1"/>
</dbReference>
<feature type="domain" description="Flagellar hook-associated protein 2 C-terminal" evidence="7">
    <location>
        <begin position="359"/>
        <end position="689"/>
    </location>
</feature>
<dbReference type="GO" id="GO:0007155">
    <property type="term" value="P:cell adhesion"/>
    <property type="evidence" value="ECO:0007669"/>
    <property type="project" value="InterPro"/>
</dbReference>
<keyword evidence="5" id="KW-0964">Secreted</keyword>
<dbReference type="EMBL" id="UPPP01000116">
    <property type="protein sequence ID" value="VBB09442.1"/>
    <property type="molecule type" value="Genomic_DNA"/>
</dbReference>
<organism evidence="8 9">
    <name type="scientific">Lucifera butyrica</name>
    <dbReference type="NCBI Taxonomy" id="1351585"/>
    <lineage>
        <taxon>Bacteria</taxon>
        <taxon>Bacillati</taxon>
        <taxon>Bacillota</taxon>
        <taxon>Negativicutes</taxon>
        <taxon>Veillonellales</taxon>
        <taxon>Veillonellaceae</taxon>
        <taxon>Lucifera</taxon>
    </lineage>
</organism>
<evidence type="ECO:0000259" key="6">
    <source>
        <dbReference type="Pfam" id="PF02465"/>
    </source>
</evidence>
<evidence type="ECO:0000256" key="5">
    <source>
        <dbReference type="RuleBase" id="RU362066"/>
    </source>
</evidence>
<evidence type="ECO:0000256" key="1">
    <source>
        <dbReference type="ARBA" id="ARBA00009764"/>
    </source>
</evidence>
<comment type="subcellular location">
    <subcellularLocation>
        <location evidence="5">Secreted</location>
    </subcellularLocation>
    <subcellularLocation>
        <location evidence="5">Bacterial flagellum</location>
    </subcellularLocation>
</comment>
<dbReference type="InterPro" id="IPR010809">
    <property type="entry name" value="FliD_C"/>
</dbReference>
<dbReference type="Pfam" id="PF07195">
    <property type="entry name" value="FliD_C"/>
    <property type="match status" value="1"/>
</dbReference>
<dbReference type="InterPro" id="IPR003481">
    <property type="entry name" value="FliD_N"/>
</dbReference>
<keyword evidence="3" id="KW-0175">Coiled coil</keyword>
<evidence type="ECO:0000256" key="4">
    <source>
        <dbReference type="ARBA" id="ARBA00023143"/>
    </source>
</evidence>
<dbReference type="GO" id="GO:0009424">
    <property type="term" value="C:bacterial-type flagellum hook"/>
    <property type="evidence" value="ECO:0007669"/>
    <property type="project" value="UniProtKB-UniRule"/>
</dbReference>
<dbReference type="PANTHER" id="PTHR30288:SF0">
    <property type="entry name" value="FLAGELLAR HOOK-ASSOCIATED PROTEIN 2"/>
    <property type="match status" value="1"/>
</dbReference>
<dbReference type="GO" id="GO:0009421">
    <property type="term" value="C:bacterial-type flagellum filament cap"/>
    <property type="evidence" value="ECO:0007669"/>
    <property type="project" value="InterPro"/>
</dbReference>
<comment type="function">
    <text evidence="5">Required for morphogenesis and for the elongation of the flagellar filament by facilitating polymerization of the flagellin monomers at the tip of growing filament. Forms a capping structure, which prevents flagellin subunits (transported through the central channel of the flagellum) from leaking out without polymerization at the distal end.</text>
</comment>
<name>A0A498RH78_9FIRM</name>
<evidence type="ECO:0000313" key="9">
    <source>
        <dbReference type="Proteomes" id="UP000277811"/>
    </source>
</evidence>
<keyword evidence="9" id="KW-1185">Reference proteome</keyword>
<reference evidence="8 9" key="1">
    <citation type="submission" date="2018-06" db="EMBL/GenBank/DDBJ databases">
        <authorList>
            <person name="Strepis N."/>
        </authorList>
    </citation>
    <scope>NUCLEOTIDE SEQUENCE [LARGE SCALE GENOMIC DNA]</scope>
    <source>
        <strain evidence="8">LUCI</strain>
    </source>
</reference>
<dbReference type="GO" id="GO:0071973">
    <property type="term" value="P:bacterial-type flagellum-dependent cell motility"/>
    <property type="evidence" value="ECO:0007669"/>
    <property type="project" value="TreeGrafter"/>
</dbReference>
<dbReference type="PANTHER" id="PTHR30288">
    <property type="entry name" value="FLAGELLAR CAP/ASSEMBLY PROTEIN FLID"/>
    <property type="match status" value="1"/>
</dbReference>
<evidence type="ECO:0000313" key="8">
    <source>
        <dbReference type="EMBL" id="VBB09442.1"/>
    </source>
</evidence>
<dbReference type="GO" id="GO:0005576">
    <property type="term" value="C:extracellular region"/>
    <property type="evidence" value="ECO:0007669"/>
    <property type="project" value="UniProtKB-SubCell"/>
</dbReference>
<comment type="similarity">
    <text evidence="1 5">Belongs to the FliD family.</text>
</comment>
<evidence type="ECO:0000256" key="3">
    <source>
        <dbReference type="ARBA" id="ARBA00023054"/>
    </source>
</evidence>
<protein>
    <recommendedName>
        <fullName evidence="5">Flagellar hook-associated protein 2</fullName>
        <shortName evidence="5">HAP2</shortName>
    </recommendedName>
    <alternativeName>
        <fullName evidence="5">Flagellar cap protein</fullName>
    </alternativeName>
</protein>
<dbReference type="Pfam" id="PF02465">
    <property type="entry name" value="FliD_N"/>
    <property type="match status" value="1"/>
</dbReference>
<proteinExistence type="inferred from homology"/>
<feature type="domain" description="Flagellar hook-associated protein 2 N-terminal" evidence="6">
    <location>
        <begin position="28"/>
        <end position="123"/>
    </location>
</feature>
<dbReference type="InterPro" id="IPR040026">
    <property type="entry name" value="FliD"/>
</dbReference>
<keyword evidence="4 5" id="KW-0975">Bacterial flagellum</keyword>
<dbReference type="Proteomes" id="UP000277811">
    <property type="component" value="Unassembled WGS sequence"/>
</dbReference>